<feature type="region of interest" description="Disordered" evidence="1">
    <location>
        <begin position="71"/>
        <end position="103"/>
    </location>
</feature>
<proteinExistence type="predicted"/>
<reference evidence="3" key="1">
    <citation type="submission" date="2022-11" db="UniProtKB">
        <authorList>
            <consortium name="WormBaseParasite"/>
        </authorList>
    </citation>
    <scope>IDENTIFICATION</scope>
</reference>
<organism evidence="2 3">
    <name type="scientific">Setaria digitata</name>
    <dbReference type="NCBI Taxonomy" id="48799"/>
    <lineage>
        <taxon>Eukaryota</taxon>
        <taxon>Metazoa</taxon>
        <taxon>Ecdysozoa</taxon>
        <taxon>Nematoda</taxon>
        <taxon>Chromadorea</taxon>
        <taxon>Rhabditida</taxon>
        <taxon>Spirurina</taxon>
        <taxon>Spiruromorpha</taxon>
        <taxon>Filarioidea</taxon>
        <taxon>Setariidae</taxon>
        <taxon>Setaria</taxon>
    </lineage>
</organism>
<protein>
    <submittedName>
        <fullName evidence="3">Uncharacterized protein</fullName>
    </submittedName>
</protein>
<evidence type="ECO:0000256" key="1">
    <source>
        <dbReference type="SAM" id="MobiDB-lite"/>
    </source>
</evidence>
<keyword evidence="2" id="KW-1185">Reference proteome</keyword>
<dbReference type="Proteomes" id="UP000887581">
    <property type="component" value="Unplaced"/>
</dbReference>
<dbReference type="AlphaFoldDB" id="A0A915PCX3"/>
<evidence type="ECO:0000313" key="2">
    <source>
        <dbReference type="Proteomes" id="UP000887581"/>
    </source>
</evidence>
<name>A0A915PCX3_9BILA</name>
<evidence type="ECO:0000313" key="3">
    <source>
        <dbReference type="WBParaSite" id="sdigi.contig110.g4546.t1"/>
    </source>
</evidence>
<feature type="compositionally biased region" description="Basic and acidic residues" evidence="1">
    <location>
        <begin position="71"/>
        <end position="88"/>
    </location>
</feature>
<accession>A0A915PCX3</accession>
<sequence>MELEGCKLANEAVRLHFSENDLVLWSDWKEYSPLLHRVLQKTLLATDTVICQSIILGFLYDFCDRASNERVEKEREEESEKLTEERKGAAARHTTVPSDSDCC</sequence>
<dbReference type="WBParaSite" id="sdigi.contig110.g4546.t1">
    <property type="protein sequence ID" value="sdigi.contig110.g4546.t1"/>
    <property type="gene ID" value="sdigi.contig110.g4546"/>
</dbReference>